<accession>A0A0S4QXB3</accession>
<evidence type="ECO:0000313" key="3">
    <source>
        <dbReference type="Proteomes" id="UP000198802"/>
    </source>
</evidence>
<feature type="transmembrane region" description="Helical" evidence="1">
    <location>
        <begin position="34"/>
        <end position="52"/>
    </location>
</feature>
<feature type="transmembrane region" description="Helical" evidence="1">
    <location>
        <begin position="105"/>
        <end position="124"/>
    </location>
</feature>
<evidence type="ECO:0000256" key="1">
    <source>
        <dbReference type="SAM" id="Phobius"/>
    </source>
</evidence>
<evidence type="ECO:0000313" key="2">
    <source>
        <dbReference type="EMBL" id="CUU60245.1"/>
    </source>
</evidence>
<sequence length="155" mass="16872">MVNMNPGDGAWQGERFAQARRFAGQARQDRTTGWYIPLAITVVGAGSSFDAFGRGLGFLYGWGLAIAFVALTWSTIRAIPIMIDDLNVARESWPRKITTLLNTPVRSRGIFLLAAALPILVALVKTVGFYTFGGLLIVGVVLAVALGVSWFLERR</sequence>
<dbReference type="AlphaFoldDB" id="A0A0S4QXB3"/>
<keyword evidence="1" id="KW-0812">Transmembrane</keyword>
<reference evidence="3" key="1">
    <citation type="submission" date="2015-11" db="EMBL/GenBank/DDBJ databases">
        <authorList>
            <person name="Varghese N."/>
        </authorList>
    </citation>
    <scope>NUCLEOTIDE SEQUENCE [LARGE SCALE GENOMIC DNA]</scope>
    <source>
        <strain evidence="3">DSM 45899</strain>
    </source>
</reference>
<feature type="transmembrane region" description="Helical" evidence="1">
    <location>
        <begin position="130"/>
        <end position="152"/>
    </location>
</feature>
<protein>
    <submittedName>
        <fullName evidence="2">Uncharacterized protein</fullName>
    </submittedName>
</protein>
<keyword evidence="3" id="KW-1185">Reference proteome</keyword>
<proteinExistence type="predicted"/>
<feature type="transmembrane region" description="Helical" evidence="1">
    <location>
        <begin position="58"/>
        <end position="76"/>
    </location>
</feature>
<name>A0A0S4QXB3_9ACTN</name>
<dbReference type="EMBL" id="FAOZ01000037">
    <property type="protein sequence ID" value="CUU60245.1"/>
    <property type="molecule type" value="Genomic_DNA"/>
</dbReference>
<keyword evidence="1" id="KW-0472">Membrane</keyword>
<organism evidence="2 3">
    <name type="scientific">Parafrankia irregularis</name>
    <dbReference type="NCBI Taxonomy" id="795642"/>
    <lineage>
        <taxon>Bacteria</taxon>
        <taxon>Bacillati</taxon>
        <taxon>Actinomycetota</taxon>
        <taxon>Actinomycetes</taxon>
        <taxon>Frankiales</taxon>
        <taxon>Frankiaceae</taxon>
        <taxon>Parafrankia</taxon>
    </lineage>
</organism>
<dbReference type="Proteomes" id="UP000198802">
    <property type="component" value="Unassembled WGS sequence"/>
</dbReference>
<gene>
    <name evidence="2" type="ORF">Ga0074812_13729</name>
</gene>
<dbReference type="RefSeq" id="WP_076831980.1">
    <property type="nucleotide sequence ID" value="NZ_FAOZ01000037.1"/>
</dbReference>
<keyword evidence="1" id="KW-1133">Transmembrane helix</keyword>